<protein>
    <submittedName>
        <fullName evidence="2">Ribosomal protein S12 methylthiotransferase accessory factor</fullName>
    </submittedName>
</protein>
<dbReference type="InterPro" id="IPR019938">
    <property type="entry name" value="YcaO_dom_prot"/>
</dbReference>
<accession>A0A7W5P9W6</accession>
<keyword evidence="2" id="KW-0689">Ribosomal protein</keyword>
<dbReference type="Pfam" id="PF02566">
    <property type="entry name" value="OsmC"/>
    <property type="match status" value="1"/>
</dbReference>
<dbReference type="GO" id="GO:0016740">
    <property type="term" value="F:transferase activity"/>
    <property type="evidence" value="ECO:0007669"/>
    <property type="project" value="UniProtKB-KW"/>
</dbReference>
<dbReference type="AlphaFoldDB" id="A0A7W5P9W6"/>
<dbReference type="PANTHER" id="PTHR37809:SF1">
    <property type="entry name" value="RIBOSOMAL PROTEIN S12 METHYLTHIOTRANSFERASE ACCESSORY FACTOR YCAO"/>
    <property type="match status" value="1"/>
</dbReference>
<dbReference type="NCBIfam" id="TIGR03549">
    <property type="entry name" value="OsmC domain/YcaO domain-containing protein"/>
    <property type="match status" value="1"/>
</dbReference>
<dbReference type="InterPro" id="IPR036102">
    <property type="entry name" value="OsmC/Ohrsf"/>
</dbReference>
<dbReference type="GO" id="GO:0005840">
    <property type="term" value="C:ribosome"/>
    <property type="evidence" value="ECO:0007669"/>
    <property type="project" value="UniProtKB-KW"/>
</dbReference>
<proteinExistence type="predicted"/>
<dbReference type="Gene3D" id="3.30.1330.230">
    <property type="match status" value="1"/>
</dbReference>
<keyword evidence="2" id="KW-0687">Ribonucleoprotein</keyword>
<dbReference type="PROSITE" id="PS51664">
    <property type="entry name" value="YCAO"/>
    <property type="match status" value="1"/>
</dbReference>
<evidence type="ECO:0000313" key="3">
    <source>
        <dbReference type="Proteomes" id="UP000553442"/>
    </source>
</evidence>
<evidence type="ECO:0000259" key="1">
    <source>
        <dbReference type="PROSITE" id="PS51664"/>
    </source>
</evidence>
<name>A0A7W5P9W6_9GAMM</name>
<sequence length="740" mass="82535">MEIKVNYLDNLRLEAKFDDFTVISDQPIRYKGDGSAPGPFDYFLASSAMCAAYFVKVYCNARDIPTENIRLSQNNIVDPENRYKQIFKIQVELPEDISEKDRQGILRSIDRCTVKKVVQEGPEFDVEVVENIDEDAQALLMGVPKGAEGAEQGTWIEGKDLPLEQTIANMSAMLAELGMKIEIASWRNIVPHVWSLHIRDAASPMCFTNGKGATKESALCSALGEFIERLSCNFFYNDQFFGEAIAASEFVHYPDEKWFPPGPGDELPVEILDDHCRAIYDPDGELCGSHLIDTNSGRVDRGIVSLPFVRQSDGETVYFPSNLIENLYLSNGMSAGNTLAEAQVQCLSEIFERAVKRQILEEEIALPDVPAEVLARYPEIVEGIEALEAQGFPVLVKDASLGGQFPVMCVTLMNPRTGGVFASFGAHPSFHVALERSLTELLQGRSFEGLNDFPPPTFNSQAVAEPNNFVEHFIDSSGLVSWRFFSSRADVAFSEWDFSGSGSNSTAEEAAALFGILEEMGLEAYMAIHEDLGAPVCRILVPGYSEVYPVEDLVWDNTNMALDYREAILDLHRLDDEALAGLLERLEESQLDEQMDIITLIGIEFDENTVWGQLTILELKLLINLALAQHEEALERVEMFLQFNDNTVERNLFYRAVQAVLEIVLDDELELDDFRYNLGRMFGEATLEAVIGSVQGTVRFHGLTPTSMALEGLEKHQRLIESYRKLHAARAARAGMRAPA</sequence>
<evidence type="ECO:0000313" key="2">
    <source>
        <dbReference type="EMBL" id="MBB3329331.1"/>
    </source>
</evidence>
<dbReference type="Proteomes" id="UP000553442">
    <property type="component" value="Unassembled WGS sequence"/>
</dbReference>
<dbReference type="NCBIfam" id="NF040716">
    <property type="entry name" value="YcaO_for_S12"/>
    <property type="match status" value="1"/>
</dbReference>
<feature type="domain" description="YcaO" evidence="1">
    <location>
        <begin position="210"/>
        <end position="577"/>
    </location>
</feature>
<dbReference type="PANTHER" id="PTHR37809">
    <property type="entry name" value="RIBOSOMAL PROTEIN S12 METHYLTHIOTRANSFERASE ACCESSORY FACTOR YCAO"/>
    <property type="match status" value="1"/>
</dbReference>
<organism evidence="2 3">
    <name type="scientific">Halomonas campaniensis</name>
    <dbReference type="NCBI Taxonomy" id="213554"/>
    <lineage>
        <taxon>Bacteria</taxon>
        <taxon>Pseudomonadati</taxon>
        <taxon>Pseudomonadota</taxon>
        <taxon>Gammaproteobacteria</taxon>
        <taxon>Oceanospirillales</taxon>
        <taxon>Halomonadaceae</taxon>
        <taxon>Halomonas</taxon>
    </lineage>
</organism>
<dbReference type="SUPFAM" id="SSF82784">
    <property type="entry name" value="OsmC-like"/>
    <property type="match status" value="1"/>
</dbReference>
<dbReference type="Pfam" id="PF18381">
    <property type="entry name" value="YcaO_C"/>
    <property type="match status" value="1"/>
</dbReference>
<keyword evidence="3" id="KW-1185">Reference proteome</keyword>
<dbReference type="InterPro" id="IPR003776">
    <property type="entry name" value="YcaO-like_dom"/>
</dbReference>
<dbReference type="RefSeq" id="WP_183329416.1">
    <property type="nucleotide sequence ID" value="NZ_JACHZF010000001.1"/>
</dbReference>
<comment type="caution">
    <text evidence="2">The sequence shown here is derived from an EMBL/GenBank/DDBJ whole genome shotgun (WGS) entry which is preliminary data.</text>
</comment>
<dbReference type="InterPro" id="IPR015946">
    <property type="entry name" value="KH_dom-like_a/b"/>
</dbReference>
<dbReference type="InterPro" id="IPR041080">
    <property type="entry name" value="YcaO_C"/>
</dbReference>
<dbReference type="EMBL" id="JACHZF010000001">
    <property type="protein sequence ID" value="MBB3329331.1"/>
    <property type="molecule type" value="Genomic_DNA"/>
</dbReference>
<dbReference type="Pfam" id="PF02624">
    <property type="entry name" value="YcaO"/>
    <property type="match status" value="1"/>
</dbReference>
<gene>
    <name evidence="2" type="ORF">BDK63_000167</name>
</gene>
<reference evidence="2 3" key="1">
    <citation type="submission" date="2020-08" db="EMBL/GenBank/DDBJ databases">
        <title>Genomic Encyclopedia of Archaeal and Bacterial Type Strains, Phase II (KMG-II): from individual species to whole genera.</title>
        <authorList>
            <person name="Goeker M."/>
        </authorList>
    </citation>
    <scope>NUCLEOTIDE SEQUENCE [LARGE SCALE GENOMIC DNA]</scope>
    <source>
        <strain evidence="2 3">5AG</strain>
    </source>
</reference>
<dbReference type="Gene3D" id="3.30.300.20">
    <property type="match status" value="1"/>
</dbReference>
<dbReference type="InterPro" id="IPR003718">
    <property type="entry name" value="OsmC/Ohr_fam"/>
</dbReference>
<keyword evidence="2" id="KW-0808">Transferase</keyword>
<dbReference type="NCBIfam" id="TIGR00702">
    <property type="entry name" value="YcaO-type kinase domain"/>
    <property type="match status" value="1"/>
</dbReference>